<feature type="region of interest" description="Disordered" evidence="1">
    <location>
        <begin position="26"/>
        <end position="59"/>
    </location>
</feature>
<dbReference type="Pfam" id="PF15133">
    <property type="entry name" value="TASL"/>
    <property type="match status" value="1"/>
</dbReference>
<evidence type="ECO:0000313" key="2">
    <source>
        <dbReference type="EMBL" id="KAI7808833.1"/>
    </source>
</evidence>
<accession>A0A9W7WV76</accession>
<organism evidence="2 3">
    <name type="scientific">Triplophysa rosa</name>
    <name type="common">Cave loach</name>
    <dbReference type="NCBI Taxonomy" id="992332"/>
    <lineage>
        <taxon>Eukaryota</taxon>
        <taxon>Metazoa</taxon>
        <taxon>Chordata</taxon>
        <taxon>Craniata</taxon>
        <taxon>Vertebrata</taxon>
        <taxon>Euteleostomi</taxon>
        <taxon>Actinopterygii</taxon>
        <taxon>Neopterygii</taxon>
        <taxon>Teleostei</taxon>
        <taxon>Ostariophysi</taxon>
        <taxon>Cypriniformes</taxon>
        <taxon>Nemacheilidae</taxon>
        <taxon>Triplophysa</taxon>
    </lineage>
</organism>
<dbReference type="GO" id="GO:0035751">
    <property type="term" value="P:regulation of lysosomal lumen pH"/>
    <property type="evidence" value="ECO:0007669"/>
    <property type="project" value="TreeGrafter"/>
</dbReference>
<dbReference type="AlphaFoldDB" id="A0A9W7WV76"/>
<proteinExistence type="predicted"/>
<dbReference type="GO" id="GO:0034121">
    <property type="term" value="P:regulation of toll-like receptor signaling pathway"/>
    <property type="evidence" value="ECO:0007669"/>
    <property type="project" value="InterPro"/>
</dbReference>
<dbReference type="EMBL" id="JAFHDT010000006">
    <property type="protein sequence ID" value="KAI7808833.1"/>
    <property type="molecule type" value="Genomic_DNA"/>
</dbReference>
<reference evidence="2" key="1">
    <citation type="submission" date="2021-02" db="EMBL/GenBank/DDBJ databases">
        <title>Comparative genomics reveals that relaxation of natural selection precedes convergent phenotypic evolution of cavefish.</title>
        <authorList>
            <person name="Peng Z."/>
        </authorList>
    </citation>
    <scope>NUCLEOTIDE SEQUENCE</scope>
    <source>
        <tissue evidence="2">Muscle</tissue>
    </source>
</reference>
<dbReference type="PANTHER" id="PTHR14889">
    <property type="entry name" value="RCG36411"/>
    <property type="match status" value="1"/>
</dbReference>
<dbReference type="InterPro" id="IPR027869">
    <property type="entry name" value="TASL"/>
</dbReference>
<comment type="caution">
    <text evidence="2">The sequence shown here is derived from an EMBL/GenBank/DDBJ whole genome shotgun (WGS) entry which is preliminary data.</text>
</comment>
<keyword evidence="3" id="KW-1185">Reference proteome</keyword>
<evidence type="ECO:0000313" key="3">
    <source>
        <dbReference type="Proteomes" id="UP001059041"/>
    </source>
</evidence>
<dbReference type="Proteomes" id="UP001059041">
    <property type="component" value="Linkage Group LG6"/>
</dbReference>
<feature type="region of interest" description="Disordered" evidence="1">
    <location>
        <begin position="119"/>
        <end position="143"/>
    </location>
</feature>
<gene>
    <name evidence="2" type="ORF">IRJ41_015405</name>
</gene>
<dbReference type="PANTHER" id="PTHR14889:SF3">
    <property type="entry name" value="TLR ADAPTER INTERACTING WITH SLC15A4 ON THE LYSOSOME"/>
    <property type="match status" value="1"/>
</dbReference>
<protein>
    <submittedName>
        <fullName evidence="2">Uncharacterized protein</fullName>
    </submittedName>
</protein>
<evidence type="ECO:0000256" key="1">
    <source>
        <dbReference type="SAM" id="MobiDB-lite"/>
    </source>
</evidence>
<name>A0A9W7WV76_TRIRA</name>
<sequence length="270" mass="29641">MCESKLWSLTYDSEPECANPRTFSTVTAPSTPPPSHHLSAQIPAHTSPERNNDTTMTNGCPSSKALAARRQLSVGVNIPKQADSPEAEAFLVPSSCHSICQHYSDLHIAGGQVLPLSPSADDALGNHSQDSQPGPFLLSADVPSPSMLPPLVHKYRSSRRWREESARERSSLLQLGLPLSNSQLNSYLEQKLLELYRQYLTEGPAGTRPVMASELLQTNLDQMTLQLSREQNMETARAKDMLLSCLLKVTSSYQSSEISTPILQISTENK</sequence>